<organism evidence="1 2">
    <name type="scientific">Pelomonas cellulosilytica</name>
    <dbReference type="NCBI Taxonomy" id="2906762"/>
    <lineage>
        <taxon>Bacteria</taxon>
        <taxon>Pseudomonadati</taxon>
        <taxon>Pseudomonadota</taxon>
        <taxon>Betaproteobacteria</taxon>
        <taxon>Burkholderiales</taxon>
        <taxon>Sphaerotilaceae</taxon>
        <taxon>Roseateles</taxon>
    </lineage>
</organism>
<name>A0ABS8XZ28_9BURK</name>
<evidence type="ECO:0000313" key="1">
    <source>
        <dbReference type="EMBL" id="MCE4556925.1"/>
    </source>
</evidence>
<sequence length="56" mass="6203">MFTDVVEATDWFPNELQASLLRLIKAGIAVDLGDANSKHRSKPSHIDKLGERLNLA</sequence>
<gene>
    <name evidence="1" type="ORF">LXT13_21235</name>
</gene>
<dbReference type="Proteomes" id="UP001200741">
    <property type="component" value="Unassembled WGS sequence"/>
</dbReference>
<protein>
    <submittedName>
        <fullName evidence="1">Uncharacterized protein</fullName>
    </submittedName>
</protein>
<dbReference type="RefSeq" id="WP_233374273.1">
    <property type="nucleotide sequence ID" value="NZ_JAJTWU010000009.1"/>
</dbReference>
<evidence type="ECO:0000313" key="2">
    <source>
        <dbReference type="Proteomes" id="UP001200741"/>
    </source>
</evidence>
<keyword evidence="2" id="KW-1185">Reference proteome</keyword>
<comment type="caution">
    <text evidence="1">The sequence shown here is derived from an EMBL/GenBank/DDBJ whole genome shotgun (WGS) entry which is preliminary data.</text>
</comment>
<proteinExistence type="predicted"/>
<accession>A0ABS8XZ28</accession>
<dbReference type="EMBL" id="JAJTWU010000009">
    <property type="protein sequence ID" value="MCE4556925.1"/>
    <property type="molecule type" value="Genomic_DNA"/>
</dbReference>
<reference evidence="1 2" key="1">
    <citation type="submission" date="2021-12" db="EMBL/GenBank/DDBJ databases">
        <title>Genome seq of P8.</title>
        <authorList>
            <person name="Seo T."/>
        </authorList>
    </citation>
    <scope>NUCLEOTIDE SEQUENCE [LARGE SCALE GENOMIC DNA]</scope>
    <source>
        <strain evidence="1 2">P8</strain>
    </source>
</reference>